<dbReference type="Proteomes" id="UP001304298">
    <property type="component" value="Unassembled WGS sequence"/>
</dbReference>
<dbReference type="RefSeq" id="WP_323337892.1">
    <property type="nucleotide sequence ID" value="NZ_JAYFSI010000027.1"/>
</dbReference>
<gene>
    <name evidence="1" type="ORF">VA596_50070</name>
</gene>
<proteinExistence type="predicted"/>
<keyword evidence="2" id="KW-1185">Reference proteome</keyword>
<organism evidence="1 2">
    <name type="scientific">Amycolatopsis heterodermiae</name>
    <dbReference type="NCBI Taxonomy" id="3110235"/>
    <lineage>
        <taxon>Bacteria</taxon>
        <taxon>Bacillati</taxon>
        <taxon>Actinomycetota</taxon>
        <taxon>Actinomycetes</taxon>
        <taxon>Pseudonocardiales</taxon>
        <taxon>Pseudonocardiaceae</taxon>
        <taxon>Amycolatopsis</taxon>
    </lineage>
</organism>
<name>A0ABU5RPI8_9PSEU</name>
<reference evidence="1 2" key="1">
    <citation type="submission" date="2023-12" db="EMBL/GenBank/DDBJ databases">
        <title>Amycolatopsis sp. V23-08.</title>
        <authorList>
            <person name="Somphong A."/>
        </authorList>
    </citation>
    <scope>NUCLEOTIDE SEQUENCE [LARGE SCALE GENOMIC DNA]</scope>
    <source>
        <strain evidence="1 2">V23-08</strain>
    </source>
</reference>
<protein>
    <recommendedName>
        <fullName evidence="3">Transposase</fullName>
    </recommendedName>
</protein>
<dbReference type="EMBL" id="JAYFSI010000027">
    <property type="protein sequence ID" value="MEA5367759.1"/>
    <property type="molecule type" value="Genomic_DNA"/>
</dbReference>
<accession>A0ABU5RPI8</accession>
<sequence>MTQRQQPGCTGKKKYRTAAEADAMLGLIWSLCKPGRRLESRYYPCDHCGQWHLTSMPLAQAETEHAA</sequence>
<evidence type="ECO:0000313" key="1">
    <source>
        <dbReference type="EMBL" id="MEA5367759.1"/>
    </source>
</evidence>
<evidence type="ECO:0000313" key="2">
    <source>
        <dbReference type="Proteomes" id="UP001304298"/>
    </source>
</evidence>
<evidence type="ECO:0008006" key="3">
    <source>
        <dbReference type="Google" id="ProtNLM"/>
    </source>
</evidence>
<comment type="caution">
    <text evidence="1">The sequence shown here is derived from an EMBL/GenBank/DDBJ whole genome shotgun (WGS) entry which is preliminary data.</text>
</comment>